<evidence type="ECO:0000256" key="2">
    <source>
        <dbReference type="ARBA" id="ARBA00010333"/>
    </source>
</evidence>
<evidence type="ECO:0000259" key="6">
    <source>
        <dbReference type="SMART" id="SM00062"/>
    </source>
</evidence>
<dbReference type="InterPro" id="IPR001638">
    <property type="entry name" value="Solute-binding_3/MltF_N"/>
</dbReference>
<proteinExistence type="inferred from homology"/>
<evidence type="ECO:0000313" key="9">
    <source>
        <dbReference type="Proteomes" id="UP000419743"/>
    </source>
</evidence>
<feature type="signal peptide" evidence="5">
    <location>
        <begin position="1"/>
        <end position="28"/>
    </location>
</feature>
<evidence type="ECO:0000259" key="7">
    <source>
        <dbReference type="SMART" id="SM00079"/>
    </source>
</evidence>
<dbReference type="InterPro" id="IPR018313">
    <property type="entry name" value="SBP_3_CS"/>
</dbReference>
<dbReference type="SUPFAM" id="SSF53850">
    <property type="entry name" value="Periplasmic binding protein-like II"/>
    <property type="match status" value="1"/>
</dbReference>
<dbReference type="GO" id="GO:0030313">
    <property type="term" value="C:cell envelope"/>
    <property type="evidence" value="ECO:0007669"/>
    <property type="project" value="UniProtKB-SubCell"/>
</dbReference>
<dbReference type="AlphaFoldDB" id="A0A7M4DPT2"/>
<dbReference type="Pfam" id="PF00497">
    <property type="entry name" value="SBP_bac_3"/>
    <property type="match status" value="1"/>
</dbReference>
<feature type="domain" description="Ionotropic glutamate receptor C-terminal" evidence="7">
    <location>
        <begin position="53"/>
        <end position="275"/>
    </location>
</feature>
<dbReference type="PANTHER" id="PTHR35936">
    <property type="entry name" value="MEMBRANE-BOUND LYTIC MUREIN TRANSGLYCOSYLASE F"/>
    <property type="match status" value="1"/>
</dbReference>
<dbReference type="PANTHER" id="PTHR35936:SF17">
    <property type="entry name" value="ARGININE-BINDING EXTRACELLULAR PROTEIN ARTP"/>
    <property type="match status" value="1"/>
</dbReference>
<feature type="domain" description="Solute-binding protein family 3/N-terminal" evidence="6">
    <location>
        <begin position="53"/>
        <end position="276"/>
    </location>
</feature>
<comment type="subcellular location">
    <subcellularLocation>
        <location evidence="1">Cell envelope</location>
    </subcellularLocation>
</comment>
<reference evidence="8 9" key="1">
    <citation type="submission" date="2019-11" db="EMBL/GenBank/DDBJ databases">
        <authorList>
            <person name="Criscuolo A."/>
        </authorList>
    </citation>
    <scope>NUCLEOTIDE SEQUENCE [LARGE SCALE GENOMIC DNA]</scope>
    <source>
        <strain evidence="8">CIP111667</strain>
    </source>
</reference>
<comment type="caution">
    <text evidence="8">The sequence shown here is derived from an EMBL/GenBank/DDBJ whole genome shotgun (WGS) entry which is preliminary data.</text>
</comment>
<dbReference type="InterPro" id="IPR001320">
    <property type="entry name" value="Iontro_rcpt_C"/>
</dbReference>
<dbReference type="Gene3D" id="3.40.190.10">
    <property type="entry name" value="Periplasmic binding protein-like II"/>
    <property type="match status" value="2"/>
</dbReference>
<sequence length="277" mass="29386">MNRRTTRTPWSGRLASIVALAATTALLAACGGSGGEEETGGEAAGLELVTEGTLTVCSDIPYPPFEVEDASAESGYSGFDMDIMQEIANRLELTLSVQDVSFDALQSGAVLGAGQCDLGASAMTITPERAENLDFSDPYYDSLQSLLVPGDSGVTSLATFTGALGVQQGTTGQAFAEENAPDGVQLVEFPSDGELWPALQGDTIQGILQDLPVNVEHVRTDSSYVVVEEFQTDESYGFAFAKGERPNLLAAVNEQLQAMRDDGTYDTIYDRYFSTEG</sequence>
<dbReference type="SMART" id="SM00062">
    <property type="entry name" value="PBPb"/>
    <property type="match status" value="1"/>
</dbReference>
<organism evidence="8 9">
    <name type="scientific">Occultella aeris</name>
    <dbReference type="NCBI Taxonomy" id="2761496"/>
    <lineage>
        <taxon>Bacteria</taxon>
        <taxon>Bacillati</taxon>
        <taxon>Actinomycetota</taxon>
        <taxon>Actinomycetes</taxon>
        <taxon>Micrococcales</taxon>
        <taxon>Ruaniaceae</taxon>
        <taxon>Occultella</taxon>
    </lineage>
</organism>
<evidence type="ECO:0000256" key="3">
    <source>
        <dbReference type="ARBA" id="ARBA00022729"/>
    </source>
</evidence>
<keyword evidence="3 5" id="KW-0732">Signal</keyword>
<dbReference type="EMBL" id="CACRYJ010000059">
    <property type="protein sequence ID" value="VZO39476.1"/>
    <property type="molecule type" value="Genomic_DNA"/>
</dbReference>
<evidence type="ECO:0000256" key="5">
    <source>
        <dbReference type="SAM" id="SignalP"/>
    </source>
</evidence>
<dbReference type="GO" id="GO:0016020">
    <property type="term" value="C:membrane"/>
    <property type="evidence" value="ECO:0007669"/>
    <property type="project" value="InterPro"/>
</dbReference>
<protein>
    <submittedName>
        <fullName evidence="8">ABC transporter arginine-binding protein 2</fullName>
    </submittedName>
</protein>
<comment type="similarity">
    <text evidence="2 4">Belongs to the bacterial solute-binding protein 3 family.</text>
</comment>
<evidence type="ECO:0000256" key="1">
    <source>
        <dbReference type="ARBA" id="ARBA00004196"/>
    </source>
</evidence>
<evidence type="ECO:0000256" key="4">
    <source>
        <dbReference type="RuleBase" id="RU003744"/>
    </source>
</evidence>
<evidence type="ECO:0000313" key="8">
    <source>
        <dbReference type="EMBL" id="VZO39476.1"/>
    </source>
</evidence>
<dbReference type="Proteomes" id="UP000419743">
    <property type="component" value="Unassembled WGS sequence"/>
</dbReference>
<accession>A0A7M4DPT2</accession>
<dbReference type="SMART" id="SM00079">
    <property type="entry name" value="PBPe"/>
    <property type="match status" value="1"/>
</dbReference>
<name>A0A7M4DPT2_9MICO</name>
<dbReference type="GO" id="GO:0015276">
    <property type="term" value="F:ligand-gated monoatomic ion channel activity"/>
    <property type="evidence" value="ECO:0007669"/>
    <property type="project" value="InterPro"/>
</dbReference>
<dbReference type="PROSITE" id="PS01039">
    <property type="entry name" value="SBP_BACTERIAL_3"/>
    <property type="match status" value="1"/>
</dbReference>
<keyword evidence="9" id="KW-1185">Reference proteome</keyword>
<gene>
    <name evidence="8" type="primary">artI_2</name>
    <name evidence="8" type="ORF">HALOF300_04168</name>
</gene>
<feature type="chain" id="PRO_5039524324" evidence="5">
    <location>
        <begin position="29"/>
        <end position="277"/>
    </location>
</feature>
<dbReference type="RefSeq" id="WP_156742781.1">
    <property type="nucleotide sequence ID" value="NZ_CACRYJ010000059.1"/>
</dbReference>
<dbReference type="PROSITE" id="PS51257">
    <property type="entry name" value="PROKAR_LIPOPROTEIN"/>
    <property type="match status" value="1"/>
</dbReference>